<gene>
    <name evidence="1" type="ORF">EIKCOROL_00601</name>
</gene>
<sequence>MQYHSCFPLSVCLPVWQFQVAFRLWQRLPENITRPQTPQ</sequence>
<name>C0DTC4_EIKCO</name>
<evidence type="ECO:0000313" key="1">
    <source>
        <dbReference type="EMBL" id="EEG24828.1"/>
    </source>
</evidence>
<dbReference type="Proteomes" id="UP000005837">
    <property type="component" value="Unassembled WGS sequence"/>
</dbReference>
<dbReference type="AlphaFoldDB" id="C0DTC4"/>
<organism evidence="1 2">
    <name type="scientific">Eikenella corrodens ATCC 23834</name>
    <dbReference type="NCBI Taxonomy" id="546274"/>
    <lineage>
        <taxon>Bacteria</taxon>
        <taxon>Pseudomonadati</taxon>
        <taxon>Pseudomonadota</taxon>
        <taxon>Betaproteobacteria</taxon>
        <taxon>Neisseriales</taxon>
        <taxon>Neisseriaceae</taxon>
        <taxon>Eikenella</taxon>
    </lineage>
</organism>
<dbReference type="EMBL" id="ACEA01000012">
    <property type="protein sequence ID" value="EEG24828.1"/>
    <property type="molecule type" value="Genomic_DNA"/>
</dbReference>
<protein>
    <submittedName>
        <fullName evidence="1">Uncharacterized protein</fullName>
    </submittedName>
</protein>
<accession>C0DTC4</accession>
<reference evidence="1 2" key="1">
    <citation type="submission" date="2009-01" db="EMBL/GenBank/DDBJ databases">
        <authorList>
            <person name="Fulton L."/>
            <person name="Clifton S."/>
            <person name="Chinwalla A.T."/>
            <person name="Mitreva M."/>
            <person name="Sodergren E."/>
            <person name="Weinstock G."/>
            <person name="Clifton S."/>
            <person name="Dooling D.J."/>
            <person name="Fulton B."/>
            <person name="Minx P."/>
            <person name="Pepin K.H."/>
            <person name="Johnson M."/>
            <person name="Bhonagiri V."/>
            <person name="Nash W.E."/>
            <person name="Mardis E.R."/>
            <person name="Wilson R.K."/>
        </authorList>
    </citation>
    <scope>NUCLEOTIDE SEQUENCE [LARGE SCALE GENOMIC DNA]</scope>
    <source>
        <strain evidence="1 2">ATCC 23834</strain>
    </source>
</reference>
<proteinExistence type="predicted"/>
<evidence type="ECO:0000313" key="2">
    <source>
        <dbReference type="Proteomes" id="UP000005837"/>
    </source>
</evidence>
<comment type="caution">
    <text evidence="1">The sequence shown here is derived from an EMBL/GenBank/DDBJ whole genome shotgun (WGS) entry which is preliminary data.</text>
</comment>
<dbReference type="HOGENOM" id="CLU_3308885_0_0_4"/>